<dbReference type="AlphaFoldDB" id="A0A7T4JVY5"/>
<accession>A0A7T4JVY5</accession>
<dbReference type="GeneID" id="92760818"/>
<dbReference type="InterPro" id="IPR018561">
    <property type="entry name" value="AosR"/>
</dbReference>
<proteinExistence type="predicted"/>
<reference evidence="2 3" key="1">
    <citation type="submission" date="2020-12" db="EMBL/GenBank/DDBJ databases">
        <title>FDA dAtabase for Regulatory Grade micrObial Sequences (FDA-ARGOS): Supporting development and validation of Infectious Disease Dx tests.</title>
        <authorList>
            <person name="Sproer C."/>
            <person name="Gronow S."/>
            <person name="Severitt S."/>
            <person name="Schroder I."/>
            <person name="Tallon L."/>
            <person name="Sadzewicz L."/>
            <person name="Zhao X."/>
            <person name="Boylan J."/>
            <person name="Ott S."/>
            <person name="Bowen H."/>
            <person name="Vavikolanu K."/>
            <person name="Mehta A."/>
            <person name="Aluvathingal J."/>
            <person name="Nadendla S."/>
            <person name="Lowell S."/>
            <person name="Myers T."/>
            <person name="Yan Y."/>
            <person name="Sichtig H."/>
        </authorList>
    </citation>
    <scope>NUCLEOTIDE SEQUENCE [LARGE SCALE GENOMIC DNA]</scope>
    <source>
        <strain evidence="2 3">FDAARGOS_1053</strain>
    </source>
</reference>
<name>A0A7T4JVY5_9CORY</name>
<feature type="region of interest" description="Disordered" evidence="1">
    <location>
        <begin position="43"/>
        <end position="69"/>
    </location>
</feature>
<organism evidence="2 3">
    <name type="scientific">Corynebacterium glucuronolyticum</name>
    <dbReference type="NCBI Taxonomy" id="39791"/>
    <lineage>
        <taxon>Bacteria</taxon>
        <taxon>Bacillati</taxon>
        <taxon>Actinomycetota</taxon>
        <taxon>Actinomycetes</taxon>
        <taxon>Mycobacteriales</taxon>
        <taxon>Corynebacteriaceae</taxon>
        <taxon>Corynebacterium</taxon>
    </lineage>
</organism>
<dbReference type="OrthoDB" id="3268479at2"/>
<sequence>MEAWKKKKPFMRPAHFETVLGPMEREVLGNLASVVAEKLIDRTQSAPKDPLEEITGMSSGHKEPPTDPGLARLLPDFQRAEDEEFDGDNALMRSLTENDICRAKLENLQVIAQKLGPDGNVAVQLTPEEANQWVAAVNDIRLYIASSAPMNGTSEEDRQRLVEWLAYHQDSLLEAML</sequence>
<dbReference type="EMBL" id="CP066007">
    <property type="protein sequence ID" value="QQB47341.1"/>
    <property type="molecule type" value="Genomic_DNA"/>
</dbReference>
<evidence type="ECO:0000313" key="2">
    <source>
        <dbReference type="EMBL" id="QQB47341.1"/>
    </source>
</evidence>
<dbReference type="Proteomes" id="UP000596145">
    <property type="component" value="Chromosome"/>
</dbReference>
<dbReference type="Pfam" id="PF09438">
    <property type="entry name" value="DUF2017"/>
    <property type="match status" value="1"/>
</dbReference>
<evidence type="ECO:0000256" key="1">
    <source>
        <dbReference type="SAM" id="MobiDB-lite"/>
    </source>
</evidence>
<gene>
    <name evidence="2" type="ORF">I6I10_05465</name>
</gene>
<protein>
    <submittedName>
        <fullName evidence="2">DUF2017 domain-containing protein</fullName>
    </submittedName>
</protein>
<dbReference type="RefSeq" id="WP_084036109.1">
    <property type="nucleotide sequence ID" value="NZ_CP066007.1"/>
</dbReference>
<evidence type="ECO:0000313" key="3">
    <source>
        <dbReference type="Proteomes" id="UP000596145"/>
    </source>
</evidence>